<protein>
    <submittedName>
        <fullName evidence="1">Uncharacterized protein</fullName>
    </submittedName>
</protein>
<dbReference type="RefSeq" id="WP_126608625.1">
    <property type="nucleotide sequence ID" value="NZ_AP025145.1"/>
</dbReference>
<gene>
    <name evidence="1" type="ORF">GCM10007932_33470</name>
</gene>
<dbReference type="Gene3D" id="3.90.20.10">
    <property type="match status" value="1"/>
</dbReference>
<keyword evidence="2" id="KW-1185">Reference proteome</keyword>
<reference evidence="2" key="1">
    <citation type="journal article" date="2019" name="Int. J. Syst. Evol. Microbiol.">
        <title>The Global Catalogue of Microorganisms (GCM) 10K type strain sequencing project: providing services to taxonomists for standard genome sequencing and annotation.</title>
        <authorList>
            <consortium name="The Broad Institute Genomics Platform"/>
            <consortium name="The Broad Institute Genome Sequencing Center for Infectious Disease"/>
            <person name="Wu L."/>
            <person name="Ma J."/>
        </authorList>
    </citation>
    <scope>NUCLEOTIDE SEQUENCE [LARGE SCALE GENOMIC DNA]</scope>
    <source>
        <strain evidence="2">NBRC 15640</strain>
    </source>
</reference>
<dbReference type="Proteomes" id="UP001156690">
    <property type="component" value="Unassembled WGS sequence"/>
</dbReference>
<accession>A0AAV5NTR3</accession>
<proteinExistence type="predicted"/>
<evidence type="ECO:0000313" key="2">
    <source>
        <dbReference type="Proteomes" id="UP001156690"/>
    </source>
</evidence>
<dbReference type="AlphaFoldDB" id="A0AAV5NTR3"/>
<comment type="caution">
    <text evidence="1">The sequence shown here is derived from an EMBL/GenBank/DDBJ whole genome shotgun (WGS) entry which is preliminary data.</text>
</comment>
<dbReference type="EMBL" id="BSNX01000041">
    <property type="protein sequence ID" value="GLQ73987.1"/>
    <property type="molecule type" value="Genomic_DNA"/>
</dbReference>
<evidence type="ECO:0000313" key="1">
    <source>
        <dbReference type="EMBL" id="GLQ73987.1"/>
    </source>
</evidence>
<name>A0AAV5NTR3_9VIBR</name>
<organism evidence="1 2">
    <name type="scientific">Vibrio penaeicida</name>
    <dbReference type="NCBI Taxonomy" id="104609"/>
    <lineage>
        <taxon>Bacteria</taxon>
        <taxon>Pseudomonadati</taxon>
        <taxon>Pseudomonadota</taxon>
        <taxon>Gammaproteobacteria</taxon>
        <taxon>Vibrionales</taxon>
        <taxon>Vibrionaceae</taxon>
        <taxon>Vibrio</taxon>
    </lineage>
</organism>
<sequence length="144" mass="16201">MTKQSKSSNVEVEPKKNDSEQLAQIQHLLFGERAEYIETAIEDLSERTNQTFIQIEKKLDAINLQISKLADSLEGLAQTSQQSNSSLEMHFTQEVGELSQQLHDKHEEALNKIDSVSEDLKNNKADRKTLATLLSTMAEDLDGN</sequence>